<dbReference type="Proteomes" id="UP000801428">
    <property type="component" value="Unassembled WGS sequence"/>
</dbReference>
<dbReference type="EMBL" id="SWKU01000029">
    <property type="protein sequence ID" value="KAF2996040.1"/>
    <property type="molecule type" value="Genomic_DNA"/>
</dbReference>
<dbReference type="OrthoDB" id="8062037at2759"/>
<dbReference type="InterPro" id="IPR011011">
    <property type="entry name" value="Znf_FYVE_PHD"/>
</dbReference>
<dbReference type="Pfam" id="PF13639">
    <property type="entry name" value="zf-RING_2"/>
    <property type="match status" value="1"/>
</dbReference>
<feature type="region of interest" description="Disordered" evidence="5">
    <location>
        <begin position="478"/>
        <end position="548"/>
    </location>
</feature>
<keyword evidence="1" id="KW-0479">Metal-binding</keyword>
<dbReference type="PANTHER" id="PTHR12618">
    <property type="entry name" value="PHD AND RING FINGER DOMAIN-CONTAINING PROTEIN 1"/>
    <property type="match status" value="1"/>
</dbReference>
<feature type="region of interest" description="Disordered" evidence="5">
    <location>
        <begin position="405"/>
        <end position="424"/>
    </location>
</feature>
<dbReference type="GO" id="GO:0008270">
    <property type="term" value="F:zinc ion binding"/>
    <property type="evidence" value="ECO:0007669"/>
    <property type="project" value="UniProtKB-KW"/>
</dbReference>
<dbReference type="InterPro" id="IPR013083">
    <property type="entry name" value="Znf_RING/FYVE/PHD"/>
</dbReference>
<evidence type="ECO:0000256" key="5">
    <source>
        <dbReference type="SAM" id="MobiDB-lite"/>
    </source>
</evidence>
<keyword evidence="3" id="KW-0862">Zinc</keyword>
<dbReference type="PANTHER" id="PTHR12618:SF20">
    <property type="entry name" value="PHD AND RING FINGER DOMAIN-CONTAINING PROTEIN 1"/>
    <property type="match status" value="1"/>
</dbReference>
<accession>A0A9P4T730</accession>
<evidence type="ECO:0000313" key="9">
    <source>
        <dbReference type="Proteomes" id="UP000801428"/>
    </source>
</evidence>
<protein>
    <submittedName>
        <fullName evidence="8">Uncharacterized protein</fullName>
    </submittedName>
</protein>
<feature type="compositionally biased region" description="Low complexity" evidence="5">
    <location>
        <begin position="538"/>
        <end position="547"/>
    </location>
</feature>
<feature type="domain" description="PHD-type" evidence="6">
    <location>
        <begin position="137"/>
        <end position="186"/>
    </location>
</feature>
<feature type="region of interest" description="Disordered" evidence="5">
    <location>
        <begin position="278"/>
        <end position="320"/>
    </location>
</feature>
<comment type="caution">
    <text evidence="8">The sequence shown here is derived from an EMBL/GenBank/DDBJ whole genome shotgun (WGS) entry which is preliminary data.</text>
</comment>
<dbReference type="SMART" id="SM00249">
    <property type="entry name" value="PHD"/>
    <property type="match status" value="1"/>
</dbReference>
<feature type="region of interest" description="Disordered" evidence="5">
    <location>
        <begin position="16"/>
        <end position="57"/>
    </location>
</feature>
<evidence type="ECO:0000259" key="6">
    <source>
        <dbReference type="PROSITE" id="PS50016"/>
    </source>
</evidence>
<feature type="region of interest" description="Disordered" evidence="5">
    <location>
        <begin position="335"/>
        <end position="398"/>
    </location>
</feature>
<feature type="domain" description="RING-type" evidence="7">
    <location>
        <begin position="5"/>
        <end position="88"/>
    </location>
</feature>
<dbReference type="InterPro" id="IPR047157">
    <property type="entry name" value="PHRF1/Atg35"/>
</dbReference>
<organism evidence="8 9">
    <name type="scientific">Curvularia kusanoi</name>
    <name type="common">Cochliobolus kusanoi</name>
    <dbReference type="NCBI Taxonomy" id="90978"/>
    <lineage>
        <taxon>Eukaryota</taxon>
        <taxon>Fungi</taxon>
        <taxon>Dikarya</taxon>
        <taxon>Ascomycota</taxon>
        <taxon>Pezizomycotina</taxon>
        <taxon>Dothideomycetes</taxon>
        <taxon>Pleosporomycetidae</taxon>
        <taxon>Pleosporales</taxon>
        <taxon>Pleosporineae</taxon>
        <taxon>Pleosporaceae</taxon>
        <taxon>Curvularia</taxon>
    </lineage>
</organism>
<dbReference type="InterPro" id="IPR019787">
    <property type="entry name" value="Znf_PHD-finger"/>
</dbReference>
<keyword evidence="9" id="KW-1185">Reference proteome</keyword>
<dbReference type="InterPro" id="IPR001841">
    <property type="entry name" value="Znf_RING"/>
</dbReference>
<evidence type="ECO:0000313" key="8">
    <source>
        <dbReference type="EMBL" id="KAF2996040.1"/>
    </source>
</evidence>
<gene>
    <name evidence="8" type="ORF">E8E13_002827</name>
</gene>
<dbReference type="PROSITE" id="PS50016">
    <property type="entry name" value="ZF_PHD_2"/>
    <property type="match status" value="1"/>
</dbReference>
<evidence type="ECO:0000256" key="4">
    <source>
        <dbReference type="PROSITE-ProRule" id="PRU00175"/>
    </source>
</evidence>
<proteinExistence type="predicted"/>
<dbReference type="InterPro" id="IPR001965">
    <property type="entry name" value="Znf_PHD"/>
</dbReference>
<evidence type="ECO:0000256" key="3">
    <source>
        <dbReference type="ARBA" id="ARBA00022833"/>
    </source>
</evidence>
<dbReference type="AlphaFoldDB" id="A0A9P4T730"/>
<dbReference type="PROSITE" id="PS50089">
    <property type="entry name" value="ZF_RING_2"/>
    <property type="match status" value="1"/>
</dbReference>
<keyword evidence="2 4" id="KW-0863">Zinc-finger</keyword>
<dbReference type="SMART" id="SM00184">
    <property type="entry name" value="RING"/>
    <property type="match status" value="1"/>
</dbReference>
<evidence type="ECO:0000256" key="1">
    <source>
        <dbReference type="ARBA" id="ARBA00022723"/>
    </source>
</evidence>
<dbReference type="SUPFAM" id="SSF57850">
    <property type="entry name" value="RING/U-box"/>
    <property type="match status" value="1"/>
</dbReference>
<dbReference type="Gene3D" id="3.30.40.10">
    <property type="entry name" value="Zinc/RING finger domain, C3HC4 (zinc finger)"/>
    <property type="match status" value="2"/>
</dbReference>
<reference evidence="8" key="1">
    <citation type="submission" date="2019-04" db="EMBL/GenBank/DDBJ databases">
        <title>Sequencing of skin fungus with MAO and IRED activity.</title>
        <authorList>
            <person name="Marsaioli A.J."/>
            <person name="Bonatto J.M.C."/>
            <person name="Reis Junior O."/>
        </authorList>
    </citation>
    <scope>NUCLEOTIDE SEQUENCE</scope>
    <source>
        <strain evidence="8">30M1</strain>
    </source>
</reference>
<evidence type="ECO:0000259" key="7">
    <source>
        <dbReference type="PROSITE" id="PS50089"/>
    </source>
</evidence>
<sequence>MAETCIVCLGDLAHPDEGPPATGLPSAANSLPDGAEANPGHPDTSTTTTSEPPKDDEMVAHLLPCGHNLHNECLKPWVERANSCPICRASFNMVELSARVGGPKLSEYAVKDKQQVADIDPSMIVDEDYALEDDGHYDACMVCDEFGDSSQLMFCQSCEQLCHVFCAGLDDMPTRGAWYCQNCMENPALIDAAARRRNNMRGGPAAWINGRSRLPRHNRAPDEWVGVWQSVWSRLQWDIDFPFEDEEQSENQSEVARREAHEWERRFELARQMGAGTRFRAAADNIHSRRRGSNRSARPTNRSLHREPPKSPRNPESQEEISAWNQFEKARSQLAQMGDVPAPPESTTSSRRGRKRRSSESSPADPGLVEQQPERKLKRPRTRLHIDSGRGESSTAAARRRTIALDGGQEPATSPPAGDSSTTPGFLASLLQEVEVDRFAERDKEIAAPQPKRIIVERACSPHNSSPALSPVYHQLRAGITTPPPLNLTRPRSPADEDQGSPTYSPYSPADGERTGRQRLPHRGAGLSSPPRSKDSSPSRPSSLSYSTKAELQRMVTAVLKPIYVKKEVSKEEYTDINRDVSRLLYEKVGDAGAAALADQGTREKWQRMAGEEVENAIQSLRTAGAAALSPTAEDSATSS</sequence>
<dbReference type="SUPFAM" id="SSF57903">
    <property type="entry name" value="FYVE/PHD zinc finger"/>
    <property type="match status" value="1"/>
</dbReference>
<evidence type="ECO:0000256" key="2">
    <source>
        <dbReference type="ARBA" id="ARBA00022771"/>
    </source>
</evidence>
<name>A0A9P4T730_CURKU</name>